<evidence type="ECO:0000313" key="9">
    <source>
        <dbReference type="Proteomes" id="UP000530660"/>
    </source>
</evidence>
<accession>A0A7J7IH70</accession>
<keyword evidence="2 5" id="KW-0479">Metal-binding</keyword>
<evidence type="ECO:0000259" key="7">
    <source>
        <dbReference type="PROSITE" id="PS50103"/>
    </source>
</evidence>
<dbReference type="SUPFAM" id="SSF53098">
    <property type="entry name" value="Ribonuclease H-like"/>
    <property type="match status" value="1"/>
</dbReference>
<dbReference type="GO" id="GO:0017069">
    <property type="term" value="F:snRNA binding"/>
    <property type="evidence" value="ECO:0007669"/>
    <property type="project" value="TreeGrafter"/>
</dbReference>
<comment type="similarity">
    <text evidence="1">Belongs to the CAF1 family.</text>
</comment>
<dbReference type="InterPro" id="IPR036855">
    <property type="entry name" value="Znf_CCCH_sf"/>
</dbReference>
<dbReference type="GO" id="GO:0000175">
    <property type="term" value="F:3'-5'-RNA exonuclease activity"/>
    <property type="evidence" value="ECO:0007669"/>
    <property type="project" value="TreeGrafter"/>
</dbReference>
<dbReference type="EMBL" id="VWRR01000010">
    <property type="protein sequence ID" value="KAF6002456.1"/>
    <property type="molecule type" value="Genomic_DNA"/>
</dbReference>
<comment type="caution">
    <text evidence="8">The sequence shown here is derived from an EMBL/GenBank/DDBJ whole genome shotgun (WGS) entry which is preliminary data.</text>
</comment>
<dbReference type="SUPFAM" id="SSF90229">
    <property type="entry name" value="CCCH zinc finger"/>
    <property type="match status" value="1"/>
</dbReference>
<dbReference type="PANTHER" id="PTHR15092">
    <property type="entry name" value="POLY A -SPECIFIC RIBONUCLEASE/TARGET OF EGR1, MEMBER 1"/>
    <property type="match status" value="1"/>
</dbReference>
<dbReference type="SMART" id="SM00356">
    <property type="entry name" value="ZnF_C3H1"/>
    <property type="match status" value="1"/>
</dbReference>
<dbReference type="GO" id="GO:0008270">
    <property type="term" value="F:zinc ion binding"/>
    <property type="evidence" value="ECO:0007669"/>
    <property type="project" value="UniProtKB-KW"/>
</dbReference>
<dbReference type="Proteomes" id="UP000530660">
    <property type="component" value="Unassembled WGS sequence"/>
</dbReference>
<evidence type="ECO:0000256" key="4">
    <source>
        <dbReference type="ARBA" id="ARBA00022833"/>
    </source>
</evidence>
<evidence type="ECO:0000313" key="8">
    <source>
        <dbReference type="EMBL" id="KAF6002456.1"/>
    </source>
</evidence>
<keyword evidence="3 5" id="KW-0863">Zinc-finger</keyword>
<feature type="compositionally biased region" description="Low complexity" evidence="6">
    <location>
        <begin position="164"/>
        <end position="174"/>
    </location>
</feature>
<name>A0A7J7IH70_9RHOD</name>
<evidence type="ECO:0000256" key="2">
    <source>
        <dbReference type="ARBA" id="ARBA00022723"/>
    </source>
</evidence>
<dbReference type="InterPro" id="IPR006941">
    <property type="entry name" value="RNase_CAF1"/>
</dbReference>
<dbReference type="GO" id="GO:0015030">
    <property type="term" value="C:Cajal body"/>
    <property type="evidence" value="ECO:0007669"/>
    <property type="project" value="TreeGrafter"/>
</dbReference>
<gene>
    <name evidence="8" type="primary">TOE1</name>
    <name evidence="8" type="ORF">F1559_002629</name>
</gene>
<dbReference type="InterPro" id="IPR036397">
    <property type="entry name" value="RNaseH_sf"/>
</dbReference>
<evidence type="ECO:0000256" key="3">
    <source>
        <dbReference type="ARBA" id="ARBA00022771"/>
    </source>
</evidence>
<dbReference type="Gene3D" id="3.30.420.10">
    <property type="entry name" value="Ribonuclease H-like superfamily/Ribonuclease H"/>
    <property type="match status" value="1"/>
</dbReference>
<organism evidence="8 9">
    <name type="scientific">Cyanidiococcus yangmingshanensis</name>
    <dbReference type="NCBI Taxonomy" id="2690220"/>
    <lineage>
        <taxon>Eukaryota</taxon>
        <taxon>Rhodophyta</taxon>
        <taxon>Bangiophyceae</taxon>
        <taxon>Cyanidiales</taxon>
        <taxon>Cyanidiaceae</taxon>
        <taxon>Cyanidiococcus</taxon>
    </lineage>
</organism>
<evidence type="ECO:0000256" key="5">
    <source>
        <dbReference type="PROSITE-ProRule" id="PRU00723"/>
    </source>
</evidence>
<dbReference type="AlphaFoldDB" id="A0A7J7IH70"/>
<dbReference type="InterPro" id="IPR051181">
    <property type="entry name" value="CAF1_poly(A)_ribonucleases"/>
</dbReference>
<sequence length="566" mass="62303">MQQGSFSCTGCVFDRRNHRDGLEALRECLEHSTFLAIDTEFSGTGEDSAVYSPDLDERYEAIRRLSTTSAIFSVGIACFRAQSEALHGSVLGLCNRRQENTDESPGIPPVCMYDVHVLEFLFLCQDLFTVSGDTATFLAHHGMDFNRVFAYGIPYRRATAAESESSGSINISGGHESRRDENQETTGLSDHGDATEKRNSEKPPELKRRRRRNDVFGLPTKPLHVLSVLLGSAKPVILHNGLYDLMLMFAAFEAPLPPTIDGFMARLSELCPGRFFDTRVLEDFVPARFFDCPSYLEYLFRKHERRWFRERLGVHVNFPQTSWLQSSPGSAQAECAATPGRTPRQRVCRRYARFGYCNHGIYCRFSHDIDRIIDADEESHDCKRSSDAATREQRYRSIDSGSASSKPGSIPYDGLDRAVAASSALSATNPSFDGAALPSTTGTTAGRGALDKTPDDDRPLHMRGEDENESVALYSTQASQSPPMPSKPSSRGAQASNRFAILDELDGQVAPAPVAKPGNPNRILAEQKSQVACPMKAVIATPGNFVVPRIPPAMMLSVPDTSLPAC</sequence>
<feature type="zinc finger region" description="C3H1-type" evidence="5">
    <location>
        <begin position="342"/>
        <end position="370"/>
    </location>
</feature>
<feature type="compositionally biased region" description="Basic and acidic residues" evidence="6">
    <location>
        <begin position="380"/>
        <end position="397"/>
    </location>
</feature>
<dbReference type="Gene3D" id="6.10.250.3220">
    <property type="match status" value="1"/>
</dbReference>
<evidence type="ECO:0000256" key="1">
    <source>
        <dbReference type="ARBA" id="ARBA00008372"/>
    </source>
</evidence>
<proteinExistence type="inferred from homology"/>
<dbReference type="OrthoDB" id="3940at2759"/>
<evidence type="ECO:0000256" key="6">
    <source>
        <dbReference type="SAM" id="MobiDB-lite"/>
    </source>
</evidence>
<dbReference type="PROSITE" id="PS50103">
    <property type="entry name" value="ZF_C3H1"/>
    <property type="match status" value="1"/>
</dbReference>
<feature type="compositionally biased region" description="Basic and acidic residues" evidence="6">
    <location>
        <begin position="190"/>
        <end position="206"/>
    </location>
</feature>
<reference evidence="8 9" key="1">
    <citation type="journal article" date="2020" name="J. Phycol.">
        <title>Comparative genome analysis reveals Cyanidiococcus gen. nov., a new extremophilic red algal genus sister to Cyanidioschyzon (Cyanidioschyzonaceae, Rhodophyta).</title>
        <authorList>
            <person name="Liu S.-L."/>
            <person name="Chiang Y.-R."/>
            <person name="Yoon H.S."/>
            <person name="Fu H.-Y."/>
        </authorList>
    </citation>
    <scope>NUCLEOTIDE SEQUENCE [LARGE SCALE GENOMIC DNA]</scope>
    <source>
        <strain evidence="8 9">THAL066</strain>
    </source>
</reference>
<dbReference type="InterPro" id="IPR012337">
    <property type="entry name" value="RNaseH-like_sf"/>
</dbReference>
<dbReference type="PANTHER" id="PTHR15092:SF37">
    <property type="entry name" value="TARGET OF EGR1 PROTEIN 1"/>
    <property type="match status" value="1"/>
</dbReference>
<dbReference type="Pfam" id="PF04857">
    <property type="entry name" value="CAF1"/>
    <property type="match status" value="1"/>
</dbReference>
<feature type="region of interest" description="Disordered" evidence="6">
    <location>
        <begin position="164"/>
        <end position="213"/>
    </location>
</feature>
<dbReference type="Pfam" id="PF00642">
    <property type="entry name" value="zf-CCCH"/>
    <property type="match status" value="1"/>
</dbReference>
<keyword evidence="4 5" id="KW-0862">Zinc</keyword>
<keyword evidence="9" id="KW-1185">Reference proteome</keyword>
<dbReference type="InterPro" id="IPR000571">
    <property type="entry name" value="Znf_CCCH"/>
</dbReference>
<feature type="region of interest" description="Disordered" evidence="6">
    <location>
        <begin position="380"/>
        <end position="410"/>
    </location>
</feature>
<protein>
    <submittedName>
        <fullName evidence="8">Target of EGR1, member 1 (Nuclear)</fullName>
    </submittedName>
</protein>
<feature type="compositionally biased region" description="Basic and acidic residues" evidence="6">
    <location>
        <begin position="449"/>
        <end position="465"/>
    </location>
</feature>
<dbReference type="GO" id="GO:0034472">
    <property type="term" value="P:snRNA 3'-end processing"/>
    <property type="evidence" value="ECO:0007669"/>
    <property type="project" value="TreeGrafter"/>
</dbReference>
<feature type="region of interest" description="Disordered" evidence="6">
    <location>
        <begin position="428"/>
        <end position="467"/>
    </location>
</feature>
<feature type="domain" description="C3H1-type" evidence="7">
    <location>
        <begin position="342"/>
        <end position="370"/>
    </location>
</feature>